<dbReference type="RefSeq" id="WP_137606732.1">
    <property type="nucleotide sequence ID" value="NZ_BJDH01000002.1"/>
</dbReference>
<name>A0ABW1UIF4_9LACO</name>
<gene>
    <name evidence="1" type="ORF">ACFQH1_07300</name>
</gene>
<organism evidence="1 2">
    <name type="scientific">Lactiplantibacillus daoliensis</name>
    <dbReference type="NCBI Taxonomy" id="2559916"/>
    <lineage>
        <taxon>Bacteria</taxon>
        <taxon>Bacillati</taxon>
        <taxon>Bacillota</taxon>
        <taxon>Bacilli</taxon>
        <taxon>Lactobacillales</taxon>
        <taxon>Lactobacillaceae</taxon>
        <taxon>Lactiplantibacillus</taxon>
    </lineage>
</organism>
<dbReference type="Proteomes" id="UP001596227">
    <property type="component" value="Unassembled WGS sequence"/>
</dbReference>
<evidence type="ECO:0008006" key="3">
    <source>
        <dbReference type="Google" id="ProtNLM"/>
    </source>
</evidence>
<dbReference type="EMBL" id="JBHSSB010000015">
    <property type="protein sequence ID" value="MFC6295006.1"/>
    <property type="molecule type" value="Genomic_DNA"/>
</dbReference>
<proteinExistence type="predicted"/>
<accession>A0ABW1UIF4</accession>
<reference evidence="2" key="1">
    <citation type="journal article" date="2019" name="Int. J. Syst. Evol. Microbiol.">
        <title>The Global Catalogue of Microorganisms (GCM) 10K type strain sequencing project: providing services to taxonomists for standard genome sequencing and annotation.</title>
        <authorList>
            <consortium name="The Broad Institute Genomics Platform"/>
            <consortium name="The Broad Institute Genome Sequencing Center for Infectious Disease"/>
            <person name="Wu L."/>
            <person name="Ma J."/>
        </authorList>
    </citation>
    <scope>NUCLEOTIDE SEQUENCE [LARGE SCALE GENOMIC DNA]</scope>
    <source>
        <strain evidence="2">CCM 8934</strain>
    </source>
</reference>
<evidence type="ECO:0000313" key="1">
    <source>
        <dbReference type="EMBL" id="MFC6295006.1"/>
    </source>
</evidence>
<keyword evidence="2" id="KW-1185">Reference proteome</keyword>
<sequence>MLTLEKRHHGVIISQTIVINDEVEYQLDLTSKRWSKYPFTVKITALTLVGHTIISVAHFSDLAAAQSAYEAYFTDLAQK</sequence>
<evidence type="ECO:0000313" key="2">
    <source>
        <dbReference type="Proteomes" id="UP001596227"/>
    </source>
</evidence>
<protein>
    <recommendedName>
        <fullName evidence="3">DUF304 domain-containing protein</fullName>
    </recommendedName>
</protein>
<comment type="caution">
    <text evidence="1">The sequence shown here is derived from an EMBL/GenBank/DDBJ whole genome shotgun (WGS) entry which is preliminary data.</text>
</comment>